<evidence type="ECO:0000256" key="2">
    <source>
        <dbReference type="ARBA" id="ARBA00022630"/>
    </source>
</evidence>
<dbReference type="InterPro" id="IPR036188">
    <property type="entry name" value="FAD/NAD-bd_sf"/>
</dbReference>
<dbReference type="AlphaFoldDB" id="A0A2T2WPE3"/>
<dbReference type="InterPro" id="IPR030664">
    <property type="entry name" value="SdhA/FrdA/AprA"/>
</dbReference>
<evidence type="ECO:0000256" key="3">
    <source>
        <dbReference type="ARBA" id="ARBA00022827"/>
    </source>
</evidence>
<evidence type="ECO:0000259" key="7">
    <source>
        <dbReference type="Pfam" id="PF02910"/>
    </source>
</evidence>
<dbReference type="Gene3D" id="1.20.58.100">
    <property type="entry name" value="Fumarate reductase/succinate dehydrogenase flavoprotein-like, C-terminal domain"/>
    <property type="match status" value="1"/>
</dbReference>
<evidence type="ECO:0000256" key="4">
    <source>
        <dbReference type="ARBA" id="ARBA00023002"/>
    </source>
</evidence>
<dbReference type="Gene3D" id="3.90.700.10">
    <property type="entry name" value="Succinate dehydrogenase/fumarate reductase flavoprotein, catalytic domain"/>
    <property type="match status" value="1"/>
</dbReference>
<dbReference type="InterPro" id="IPR003953">
    <property type="entry name" value="FAD-dep_OxRdtase_2_FAD-bd"/>
</dbReference>
<dbReference type="SUPFAM" id="SSF56425">
    <property type="entry name" value="Succinate dehydrogenase/fumarate reductase flavoprotein, catalytic domain"/>
    <property type="match status" value="1"/>
</dbReference>
<dbReference type="SUPFAM" id="SSF51905">
    <property type="entry name" value="FAD/NAD(P)-binding domain"/>
    <property type="match status" value="1"/>
</dbReference>
<dbReference type="InterPro" id="IPR027477">
    <property type="entry name" value="Succ_DH/fumarate_Rdtase_cat_sf"/>
</dbReference>
<evidence type="ECO:0000313" key="8">
    <source>
        <dbReference type="EMBL" id="PSR24107.1"/>
    </source>
</evidence>
<dbReference type="PANTHER" id="PTHR11632:SF51">
    <property type="entry name" value="SUCCINATE DEHYDROGENASE [UBIQUINONE] FLAVOPROTEIN SUBUNIT, MITOCHONDRIAL"/>
    <property type="match status" value="1"/>
</dbReference>
<feature type="active site" description="Proton acceptor" evidence="5">
    <location>
        <position position="287"/>
    </location>
</feature>
<evidence type="ECO:0000313" key="9">
    <source>
        <dbReference type="Proteomes" id="UP000241848"/>
    </source>
</evidence>
<evidence type="ECO:0000256" key="1">
    <source>
        <dbReference type="ARBA" id="ARBA00001974"/>
    </source>
</evidence>
<name>A0A2T2WPE3_9FIRM</name>
<sequence length="590" mass="65196">MAQEMYETLDYDVLIIGAGGAGLRAAVEASEGTGLKVGVVTKSLLGKAHTVMAEGGAAASFGNLDAPDGWETHFYDTMRSGHFINNYRTVEIFAKEAPDRVLELESWGAVFDRTPEGRIMQRPFGAHTFRRLCHIGDHTGLELIRTMQYKAIHTNIDVFQEVTMTKMLVQNGRVVGAFGYFRADGRFVLFRARAIVLATGGWGRIYKVTSNSWESTGDGAALAFRAGADLMDMEMVQFHPTGMVWPPGVRGLLVTEGVRGEGGLLRNSEGERFMKTYDPERMELSSRDVVARSIFREVQAGRGTPHGGAWLDISHKGADYVKKKLPGMYEQFLTLADLDITKQPFEVAPTCHYTMGGLRVDAETCATNIAGLFAAGEVACGLHGANRLGGNSLSDLLVFGRRAGMGARDYAKATGQHAAIDESELRQEMDRVLEPFHRQGSVNPYHVHERLQELMTNYAGIMRSGDTLQEGLDKLLELKDEARSMSIGGSRVYNPGWHAVFDVENMLLLSEGIIRSALERKESRGAHWRTDFPDELPEWQTVNFVESFDGQTIRLRREPVNPMPDYLAQLFTYGKAPGLAKSEAGKESQV</sequence>
<dbReference type="FunFam" id="3.90.700.10:FF:000005">
    <property type="entry name" value="Succinate dehydrogenase flavoprotein subunit"/>
    <property type="match status" value="1"/>
</dbReference>
<dbReference type="InterPro" id="IPR015939">
    <property type="entry name" value="Fum_Rdtase/Succ_DH_flav-like_C"/>
</dbReference>
<reference evidence="8 9" key="1">
    <citation type="journal article" date="2014" name="BMC Genomics">
        <title>Comparison of environmental and isolate Sulfobacillus genomes reveals diverse carbon, sulfur, nitrogen, and hydrogen metabolisms.</title>
        <authorList>
            <person name="Justice N.B."/>
            <person name="Norman A."/>
            <person name="Brown C.T."/>
            <person name="Singh A."/>
            <person name="Thomas B.C."/>
            <person name="Banfield J.F."/>
        </authorList>
    </citation>
    <scope>NUCLEOTIDE SEQUENCE [LARGE SCALE GENOMIC DNA]</scope>
    <source>
        <strain evidence="8">AMDSBA3</strain>
    </source>
</reference>
<dbReference type="Proteomes" id="UP000241848">
    <property type="component" value="Unassembled WGS sequence"/>
</dbReference>
<dbReference type="InterPro" id="IPR037099">
    <property type="entry name" value="Fum_R/Succ_DH_flav-like_C_sf"/>
</dbReference>
<evidence type="ECO:0000256" key="5">
    <source>
        <dbReference type="PIRSR" id="PIRSR000171-1"/>
    </source>
</evidence>
<dbReference type="PRINTS" id="PR00368">
    <property type="entry name" value="FADPNR"/>
</dbReference>
<dbReference type="Pfam" id="PF00890">
    <property type="entry name" value="FAD_binding_2"/>
    <property type="match status" value="1"/>
</dbReference>
<dbReference type="GO" id="GO:0033765">
    <property type="term" value="F:steroid dehydrogenase activity, acting on the CH-CH group of donors"/>
    <property type="evidence" value="ECO:0007669"/>
    <property type="project" value="UniProtKB-ARBA"/>
</dbReference>
<protein>
    <submittedName>
        <fullName evidence="8">Fumarate reductase/succinate dehydrogenase flavoprotein subunit</fullName>
    </submittedName>
</protein>
<dbReference type="Gene3D" id="3.50.50.60">
    <property type="entry name" value="FAD/NAD(P)-binding domain"/>
    <property type="match status" value="1"/>
</dbReference>
<accession>A0A2T2WPE3</accession>
<dbReference type="EMBL" id="PXYV01000001">
    <property type="protein sequence ID" value="PSR24107.1"/>
    <property type="molecule type" value="Genomic_DNA"/>
</dbReference>
<dbReference type="SUPFAM" id="SSF46977">
    <property type="entry name" value="Succinate dehydrogenase/fumarate reductase flavoprotein C-terminal domain"/>
    <property type="match status" value="1"/>
</dbReference>
<dbReference type="PIRSF" id="PIRSF000171">
    <property type="entry name" value="SDHA_APRA_LASPO"/>
    <property type="match status" value="1"/>
</dbReference>
<keyword evidence="2" id="KW-0285">Flavoprotein</keyword>
<feature type="domain" description="Fumarate reductase/succinate dehydrogenase flavoprotein-like C-terminal" evidence="7">
    <location>
        <begin position="448"/>
        <end position="561"/>
    </location>
</feature>
<dbReference type="Pfam" id="PF02910">
    <property type="entry name" value="Succ_DH_flav_C"/>
    <property type="match status" value="1"/>
</dbReference>
<proteinExistence type="predicted"/>
<keyword evidence="4" id="KW-0560">Oxidoreductase</keyword>
<comment type="cofactor">
    <cofactor evidence="1">
        <name>FAD</name>
        <dbReference type="ChEBI" id="CHEBI:57692"/>
    </cofactor>
</comment>
<keyword evidence="3" id="KW-0274">FAD</keyword>
<comment type="caution">
    <text evidence="8">The sequence shown here is derived from an EMBL/GenBank/DDBJ whole genome shotgun (WGS) entry which is preliminary data.</text>
</comment>
<gene>
    <name evidence="8" type="ORF">C7B45_00390</name>
</gene>
<dbReference type="PANTHER" id="PTHR11632">
    <property type="entry name" value="SUCCINATE DEHYDROGENASE 2 FLAVOPROTEIN SUBUNIT"/>
    <property type="match status" value="1"/>
</dbReference>
<feature type="domain" description="FAD-dependent oxidoreductase 2 FAD-binding" evidence="6">
    <location>
        <begin position="12"/>
        <end position="393"/>
    </location>
</feature>
<organism evidence="8 9">
    <name type="scientific">Sulfobacillus acidophilus</name>
    <dbReference type="NCBI Taxonomy" id="53633"/>
    <lineage>
        <taxon>Bacteria</taxon>
        <taxon>Bacillati</taxon>
        <taxon>Bacillota</taxon>
        <taxon>Clostridia</taxon>
        <taxon>Eubacteriales</taxon>
        <taxon>Clostridiales Family XVII. Incertae Sedis</taxon>
        <taxon>Sulfobacillus</taxon>
    </lineage>
</organism>
<evidence type="ECO:0000259" key="6">
    <source>
        <dbReference type="Pfam" id="PF00890"/>
    </source>
</evidence>